<feature type="transmembrane region" description="Helical" evidence="1">
    <location>
        <begin position="141"/>
        <end position="162"/>
    </location>
</feature>
<organism evidence="4 5">
    <name type="scientific">Holothuria leucospilota</name>
    <name type="common">Black long sea cucumber</name>
    <name type="synonym">Mertensiothuria leucospilota</name>
    <dbReference type="NCBI Taxonomy" id="206669"/>
    <lineage>
        <taxon>Eukaryota</taxon>
        <taxon>Metazoa</taxon>
        <taxon>Echinodermata</taxon>
        <taxon>Eleutherozoa</taxon>
        <taxon>Echinozoa</taxon>
        <taxon>Holothuroidea</taxon>
        <taxon>Aspidochirotacea</taxon>
        <taxon>Aspidochirotida</taxon>
        <taxon>Holothuriidae</taxon>
        <taxon>Holothuria</taxon>
    </lineage>
</organism>
<keyword evidence="2" id="KW-0732">Signal</keyword>
<comment type="caution">
    <text evidence="4">The sequence shown here is derived from an EMBL/GenBank/DDBJ whole genome shotgun (WGS) entry which is preliminary data.</text>
</comment>
<dbReference type="Pfam" id="PF05729">
    <property type="entry name" value="NACHT"/>
    <property type="match status" value="1"/>
</dbReference>
<dbReference type="Proteomes" id="UP001152320">
    <property type="component" value="Chromosome 1"/>
</dbReference>
<dbReference type="EMBL" id="JAIZAY010000001">
    <property type="protein sequence ID" value="KAJ8050835.1"/>
    <property type="molecule type" value="Genomic_DNA"/>
</dbReference>
<dbReference type="InterPro" id="IPR007111">
    <property type="entry name" value="NACHT_NTPase"/>
</dbReference>
<feature type="signal peptide" evidence="2">
    <location>
        <begin position="1"/>
        <end position="19"/>
    </location>
</feature>
<name>A0A9Q1HLQ8_HOLLE</name>
<evidence type="ECO:0000313" key="4">
    <source>
        <dbReference type="EMBL" id="KAJ8050835.1"/>
    </source>
</evidence>
<dbReference type="PANTHER" id="PTHR46312">
    <property type="entry name" value="NACHT DOMAIN-CONTAINING PROTEIN"/>
    <property type="match status" value="1"/>
</dbReference>
<protein>
    <submittedName>
        <fullName evidence="4">NLR family CARD domain-containing protein 4</fullName>
    </submittedName>
</protein>
<feature type="domain" description="NACHT" evidence="3">
    <location>
        <begin position="239"/>
        <end position="363"/>
    </location>
</feature>
<keyword evidence="5" id="KW-1185">Reference proteome</keyword>
<dbReference type="PROSITE" id="PS50837">
    <property type="entry name" value="NACHT"/>
    <property type="match status" value="1"/>
</dbReference>
<keyword evidence="1" id="KW-0812">Transmembrane</keyword>
<dbReference type="InterPro" id="IPR027417">
    <property type="entry name" value="P-loop_NTPase"/>
</dbReference>
<dbReference type="PANTHER" id="PTHR46312:SF2">
    <property type="entry name" value="NUCLEOTIDE-BINDING OLIGOMERIZATION DOMAIN-CONTAINING PROTEIN 2-LIKE"/>
    <property type="match status" value="1"/>
</dbReference>
<evidence type="ECO:0000256" key="2">
    <source>
        <dbReference type="SAM" id="SignalP"/>
    </source>
</evidence>
<evidence type="ECO:0000256" key="1">
    <source>
        <dbReference type="SAM" id="Phobius"/>
    </source>
</evidence>
<dbReference type="OrthoDB" id="427518at2759"/>
<dbReference type="Gene3D" id="2.60.40.10">
    <property type="entry name" value="Immunoglobulins"/>
    <property type="match status" value="1"/>
</dbReference>
<accession>A0A9Q1HLQ8</accession>
<feature type="chain" id="PRO_5040278597" evidence="2">
    <location>
        <begin position="20"/>
        <end position="740"/>
    </location>
</feature>
<dbReference type="InterPro" id="IPR013783">
    <property type="entry name" value="Ig-like_fold"/>
</dbReference>
<dbReference type="AlphaFoldDB" id="A0A9Q1HLQ8"/>
<sequence>MCVLRYVVIVLWISTCATGSDKDEGCQSPQYVERGDTGIIRCSFQERYIGIYWYDSEDYINEDPILNFQDLAKYGKGYLSGEFDIHPNGSLIIKEVSIQHDHMFTVVKRISAENLQPFRVLVVVTGFSQNTTGNLSEVDNYYWMIGVVLPITLVLAIGLYFFTRKDLKETFIEQIKRKYEDLYYSVQPIPYIRDRLYCVDKVFVESGIEQLTSLQGKGQAWETLDTYHDILNEPMEEARRVIVEGEPGYGKSTLSLQLVYDWCNRVPDSPLKSADIVVFLRLRQLGGIKSIARAIKQFILPKDSALREIEIKTILYECGYLVFILDGYDEFPDDDNDAKSEVMDIVTRDIFQQSPVVLTTRTSYLPPKYAANTKRLKLTGFDQKARECYIRKAVIGKDDADTNVIIQQLQKNPVLGDLCQVPLFFVMFAHMTNERDEFQQYNSVTTFFRYMISCFHSHMRLKMEDENVEKSKLYEENHSTLDKVAFEGLSRKTQQIVWDKEIIRKRIGKGFYDQYIRTGILLEEEFVKLLDEPFTDSFPHIEYKTEVRFYHKLFCEWYAAHHLSKLLTRLLRASCRSLLQNMDPFDLQYVYRFACGLNTTAAKNIINYLKKTKDGEKFAILCILEQTGDVSNIMDNVRDLCSAGVEINGSDSNLLQRSTIQLLEIAFRNNVLVPSVQLNRCRRSFDDLYGELVLMSGVKLPKLTKVNSLLIQEEGNELMQKEVEDVLAFASMCTELKTLT</sequence>
<evidence type="ECO:0000313" key="5">
    <source>
        <dbReference type="Proteomes" id="UP001152320"/>
    </source>
</evidence>
<proteinExistence type="predicted"/>
<keyword evidence="1" id="KW-1133">Transmembrane helix</keyword>
<keyword evidence="1" id="KW-0472">Membrane</keyword>
<reference evidence="4" key="1">
    <citation type="submission" date="2021-10" db="EMBL/GenBank/DDBJ databases">
        <title>Tropical sea cucumber genome reveals ecological adaptation and Cuvierian tubules defense mechanism.</title>
        <authorList>
            <person name="Chen T."/>
        </authorList>
    </citation>
    <scope>NUCLEOTIDE SEQUENCE</scope>
    <source>
        <strain evidence="4">Nanhai2018</strain>
        <tissue evidence="4">Muscle</tissue>
    </source>
</reference>
<dbReference type="SUPFAM" id="SSF52540">
    <property type="entry name" value="P-loop containing nucleoside triphosphate hydrolases"/>
    <property type="match status" value="1"/>
</dbReference>
<evidence type="ECO:0000259" key="3">
    <source>
        <dbReference type="PROSITE" id="PS50837"/>
    </source>
</evidence>
<dbReference type="Gene3D" id="3.40.50.300">
    <property type="entry name" value="P-loop containing nucleotide triphosphate hydrolases"/>
    <property type="match status" value="1"/>
</dbReference>
<gene>
    <name evidence="4" type="ORF">HOLleu_04185</name>
</gene>